<comment type="subunit">
    <text evidence="2">Homotetramer.</text>
</comment>
<dbReference type="GO" id="GO:0006535">
    <property type="term" value="P:cysteine biosynthetic process from serine"/>
    <property type="evidence" value="ECO:0007669"/>
    <property type="project" value="TreeGrafter"/>
</dbReference>
<dbReference type="GO" id="GO:0071269">
    <property type="term" value="P:L-homocysteine biosynthetic process"/>
    <property type="evidence" value="ECO:0007669"/>
    <property type="project" value="TreeGrafter"/>
</dbReference>
<gene>
    <name evidence="9" type="ORF">FHP25_25130</name>
</gene>
<dbReference type="PANTHER" id="PTHR43797:SF2">
    <property type="entry name" value="HOMOCYSTEINE_CYSTEINE SYNTHASE"/>
    <property type="match status" value="1"/>
</dbReference>
<keyword evidence="3 9" id="KW-0808">Transferase</keyword>
<evidence type="ECO:0000313" key="10">
    <source>
        <dbReference type="Proteomes" id="UP000321638"/>
    </source>
</evidence>
<accession>A0A5C8PGD5</accession>
<feature type="modified residue" description="N6-(pyridoxal phosphate)lysine" evidence="7">
    <location>
        <position position="210"/>
    </location>
</feature>
<evidence type="ECO:0000256" key="8">
    <source>
        <dbReference type="RuleBase" id="RU362118"/>
    </source>
</evidence>
<sequence length="437" mass="46042">MTGSSNYGFETLSIHAGAAPDPTTGSRALPIHQTTAYVFEDADHAAALFNLQTVGFIYSRLTNPTTAALEARLAALEGGRGATVTASGHAAQVLALFPLMTPGDEVVASTKLYGGSIQQMRNTYPKFGWKAVFVDPDDPENFRRAATAKTKAFFIESLANPGGVVCDIEAIAKIAESVGVPLLVDNTLASPYLCRPIDYGATLVVHSTTKFLCGTGTAMGGAVVDSGKFDWSRGGRFPSLAGPEPAYHGLNFYETFGDMAYTFHGHAVGLRDLGPSQSPINAWITMLGIETLALRMERHCANAQKVAEYLEAHPAVAWVNYAGLPSNNYHALARKYLPKGAGSVFTFGLKGGYEAGVKLVDAVELFSHLANIGDAKSLIIHPASTTHRQLTDEQRTAAGAGPDVVRLSIGIESVADIIADLEQGLAKASAGAAKAAE</sequence>
<dbReference type="RefSeq" id="WP_147849741.1">
    <property type="nucleotide sequence ID" value="NZ_VDUZ01000032.1"/>
</dbReference>
<dbReference type="SUPFAM" id="SSF53383">
    <property type="entry name" value="PLP-dependent transferases"/>
    <property type="match status" value="1"/>
</dbReference>
<comment type="caution">
    <text evidence="9">The sequence shown here is derived from an EMBL/GenBank/DDBJ whole genome shotgun (WGS) entry which is preliminary data.</text>
</comment>
<dbReference type="AlphaFoldDB" id="A0A5C8PGD5"/>
<dbReference type="GO" id="GO:0003961">
    <property type="term" value="F:O-acetylhomoserine aminocarboxypropyltransferase activity"/>
    <property type="evidence" value="ECO:0007669"/>
    <property type="project" value="TreeGrafter"/>
</dbReference>
<evidence type="ECO:0000256" key="5">
    <source>
        <dbReference type="ARBA" id="ARBA00060995"/>
    </source>
</evidence>
<dbReference type="EMBL" id="VDUZ01000032">
    <property type="protein sequence ID" value="TXL72582.1"/>
    <property type="molecule type" value="Genomic_DNA"/>
</dbReference>
<dbReference type="CDD" id="cd00614">
    <property type="entry name" value="CGS_like"/>
    <property type="match status" value="1"/>
</dbReference>
<dbReference type="InterPro" id="IPR015422">
    <property type="entry name" value="PyrdxlP-dep_Trfase_small"/>
</dbReference>
<dbReference type="InterPro" id="IPR015424">
    <property type="entry name" value="PyrdxlP-dep_Trfase"/>
</dbReference>
<dbReference type="FunFam" id="3.40.640.10:FF:000035">
    <property type="entry name" value="O-succinylhomoserine sulfhydrylase"/>
    <property type="match status" value="1"/>
</dbReference>
<evidence type="ECO:0000313" key="9">
    <source>
        <dbReference type="EMBL" id="TXL72582.1"/>
    </source>
</evidence>
<comment type="similarity">
    <text evidence="5">Belongs to the trans-sulfuration enzymes family. MetZ subfamily.</text>
</comment>
<dbReference type="OrthoDB" id="9790858at2"/>
<protein>
    <recommendedName>
        <fullName evidence="6">O-succinylhomoserine sulfhydrylase</fullName>
    </recommendedName>
</protein>
<dbReference type="NCBIfam" id="TIGR01326">
    <property type="entry name" value="OAH_OAS_sulfhy"/>
    <property type="match status" value="1"/>
</dbReference>
<dbReference type="PIRSF" id="PIRSF001434">
    <property type="entry name" value="CGS"/>
    <property type="match status" value="1"/>
</dbReference>
<proteinExistence type="inferred from homology"/>
<evidence type="ECO:0000256" key="1">
    <source>
        <dbReference type="ARBA" id="ARBA00001933"/>
    </source>
</evidence>
<comment type="cofactor">
    <cofactor evidence="1 8">
        <name>pyridoxal 5'-phosphate</name>
        <dbReference type="ChEBI" id="CHEBI:597326"/>
    </cofactor>
</comment>
<name>A0A5C8PGD5_9HYPH</name>
<dbReference type="GO" id="GO:0005737">
    <property type="term" value="C:cytoplasm"/>
    <property type="evidence" value="ECO:0007669"/>
    <property type="project" value="TreeGrafter"/>
</dbReference>
<evidence type="ECO:0000256" key="3">
    <source>
        <dbReference type="ARBA" id="ARBA00022679"/>
    </source>
</evidence>
<dbReference type="Proteomes" id="UP000321638">
    <property type="component" value="Unassembled WGS sequence"/>
</dbReference>
<dbReference type="Gene3D" id="3.90.1150.10">
    <property type="entry name" value="Aspartate Aminotransferase, domain 1"/>
    <property type="match status" value="1"/>
</dbReference>
<dbReference type="FunFam" id="3.90.1150.10:FF:000033">
    <property type="entry name" value="Cystathionine gamma-synthase"/>
    <property type="match status" value="1"/>
</dbReference>
<dbReference type="InterPro" id="IPR015421">
    <property type="entry name" value="PyrdxlP-dep_Trfase_major"/>
</dbReference>
<keyword evidence="10" id="KW-1185">Reference proteome</keyword>
<evidence type="ECO:0000256" key="4">
    <source>
        <dbReference type="ARBA" id="ARBA00022898"/>
    </source>
</evidence>
<evidence type="ECO:0000256" key="6">
    <source>
        <dbReference type="ARBA" id="ARBA00071157"/>
    </source>
</evidence>
<dbReference type="InterPro" id="IPR000277">
    <property type="entry name" value="Cys/Met-Metab_PyrdxlP-dep_enz"/>
</dbReference>
<dbReference type="Gene3D" id="3.40.640.10">
    <property type="entry name" value="Type I PLP-dependent aspartate aminotransferase-like (Major domain)"/>
    <property type="match status" value="1"/>
</dbReference>
<evidence type="ECO:0000256" key="2">
    <source>
        <dbReference type="ARBA" id="ARBA00011881"/>
    </source>
</evidence>
<dbReference type="GO" id="GO:0030170">
    <property type="term" value="F:pyridoxal phosphate binding"/>
    <property type="evidence" value="ECO:0007669"/>
    <property type="project" value="InterPro"/>
</dbReference>
<dbReference type="PANTHER" id="PTHR43797">
    <property type="entry name" value="HOMOCYSTEINE/CYSTEINE SYNTHASE"/>
    <property type="match status" value="1"/>
</dbReference>
<evidence type="ECO:0000256" key="7">
    <source>
        <dbReference type="PIRSR" id="PIRSR001434-2"/>
    </source>
</evidence>
<reference evidence="9 10" key="1">
    <citation type="submission" date="2019-06" db="EMBL/GenBank/DDBJ databases">
        <title>New taxonomy in bacterial strain CC-CFT640, isolated from vineyard.</title>
        <authorList>
            <person name="Lin S.-Y."/>
            <person name="Tsai C.-F."/>
            <person name="Young C.-C."/>
        </authorList>
    </citation>
    <scope>NUCLEOTIDE SEQUENCE [LARGE SCALE GENOMIC DNA]</scope>
    <source>
        <strain evidence="9 10">CC-CFT640</strain>
    </source>
</reference>
<organism evidence="9 10">
    <name type="scientific">Vineibacter terrae</name>
    <dbReference type="NCBI Taxonomy" id="2586908"/>
    <lineage>
        <taxon>Bacteria</taxon>
        <taxon>Pseudomonadati</taxon>
        <taxon>Pseudomonadota</taxon>
        <taxon>Alphaproteobacteria</taxon>
        <taxon>Hyphomicrobiales</taxon>
        <taxon>Vineibacter</taxon>
    </lineage>
</organism>
<dbReference type="GO" id="GO:0004124">
    <property type="term" value="F:cysteine synthase activity"/>
    <property type="evidence" value="ECO:0007669"/>
    <property type="project" value="TreeGrafter"/>
</dbReference>
<keyword evidence="4 7" id="KW-0663">Pyridoxal phosphate</keyword>
<dbReference type="Pfam" id="PF01053">
    <property type="entry name" value="Cys_Met_Meta_PP"/>
    <property type="match status" value="1"/>
</dbReference>
<dbReference type="NCBIfam" id="NF004650">
    <property type="entry name" value="PRK05994.1"/>
    <property type="match status" value="1"/>
</dbReference>
<dbReference type="GO" id="GO:0019346">
    <property type="term" value="P:transsulfuration"/>
    <property type="evidence" value="ECO:0007669"/>
    <property type="project" value="InterPro"/>
</dbReference>
<dbReference type="InterPro" id="IPR006235">
    <property type="entry name" value="OAc-hSer/O-AcSer_sulfhydrylase"/>
</dbReference>